<accession>W2HEQ4</accession>
<protein>
    <submittedName>
        <fullName evidence="2">Uncharacterized protein</fullName>
    </submittedName>
</protein>
<dbReference type="EMBL" id="KI685083">
    <property type="protein sequence ID" value="ETK92946.1"/>
    <property type="molecule type" value="Genomic_DNA"/>
</dbReference>
<feature type="compositionally biased region" description="Basic and acidic residues" evidence="1">
    <location>
        <begin position="8"/>
        <end position="24"/>
    </location>
</feature>
<sequence length="30" mass="3496">MMDPADIGQREFEDYTADRSRSGMKDSWVT</sequence>
<feature type="region of interest" description="Disordered" evidence="1">
    <location>
        <begin position="1"/>
        <end position="30"/>
    </location>
</feature>
<gene>
    <name evidence="2" type="ORF">L915_03803</name>
</gene>
<evidence type="ECO:0000313" key="2">
    <source>
        <dbReference type="EMBL" id="ETK92946.1"/>
    </source>
</evidence>
<reference evidence="2" key="1">
    <citation type="submission" date="2013-11" db="EMBL/GenBank/DDBJ databases">
        <title>The Genome Sequence of Phytophthora parasitica CJ02B3.</title>
        <authorList>
            <consortium name="The Broad Institute Genomics Platform"/>
            <person name="Russ C."/>
            <person name="Tyler B."/>
            <person name="Panabieres F."/>
            <person name="Shan W."/>
            <person name="Tripathy S."/>
            <person name="Grunwald N."/>
            <person name="Machado M."/>
            <person name="Johnson C.S."/>
            <person name="Arredondo F."/>
            <person name="Hong C."/>
            <person name="Coffey M."/>
            <person name="Young S.K."/>
            <person name="Zeng Q."/>
            <person name="Gargeya S."/>
            <person name="Fitzgerald M."/>
            <person name="Abouelleil A."/>
            <person name="Alvarado L."/>
            <person name="Chapman S.B."/>
            <person name="Gainer-Dewar J."/>
            <person name="Goldberg J."/>
            <person name="Griggs A."/>
            <person name="Gujja S."/>
            <person name="Hansen M."/>
            <person name="Howarth C."/>
            <person name="Imamovic A."/>
            <person name="Ireland A."/>
            <person name="Larimer J."/>
            <person name="McCowan C."/>
            <person name="Murphy C."/>
            <person name="Pearson M."/>
            <person name="Poon T.W."/>
            <person name="Priest M."/>
            <person name="Roberts A."/>
            <person name="Saif S."/>
            <person name="Shea T."/>
            <person name="Sykes S."/>
            <person name="Wortman J."/>
            <person name="Nusbaum C."/>
            <person name="Birren B."/>
        </authorList>
    </citation>
    <scope>NUCLEOTIDE SEQUENCE [LARGE SCALE GENOMIC DNA]</scope>
    <source>
        <strain evidence="2">CJ02B3</strain>
    </source>
</reference>
<proteinExistence type="predicted"/>
<dbReference type="AlphaFoldDB" id="W2HEQ4"/>
<organism evidence="2">
    <name type="scientific">Phytophthora nicotianae</name>
    <name type="common">Potato buckeye rot agent</name>
    <name type="synonym">Phytophthora parasitica</name>
    <dbReference type="NCBI Taxonomy" id="4792"/>
    <lineage>
        <taxon>Eukaryota</taxon>
        <taxon>Sar</taxon>
        <taxon>Stramenopiles</taxon>
        <taxon>Oomycota</taxon>
        <taxon>Peronosporomycetes</taxon>
        <taxon>Peronosporales</taxon>
        <taxon>Peronosporaceae</taxon>
        <taxon>Phytophthora</taxon>
    </lineage>
</organism>
<dbReference type="Proteomes" id="UP000053236">
    <property type="component" value="Unassembled WGS sequence"/>
</dbReference>
<name>W2HEQ4_PHYNI</name>
<evidence type="ECO:0000256" key="1">
    <source>
        <dbReference type="SAM" id="MobiDB-lite"/>
    </source>
</evidence>